<feature type="domain" description="Major facilitator superfamily (MFS) profile" evidence="7">
    <location>
        <begin position="25"/>
        <end position="414"/>
    </location>
</feature>
<feature type="transmembrane region" description="Helical" evidence="6">
    <location>
        <begin position="24"/>
        <end position="47"/>
    </location>
</feature>
<evidence type="ECO:0000313" key="8">
    <source>
        <dbReference type="EMBL" id="GAO99378.1"/>
    </source>
</evidence>
<dbReference type="PANTHER" id="PTHR23508:SF10">
    <property type="entry name" value="CARBOXYLIC ACID TRANSPORTER PROTEIN HOMOLOG"/>
    <property type="match status" value="1"/>
</dbReference>
<feature type="transmembrane region" description="Helical" evidence="6">
    <location>
        <begin position="273"/>
        <end position="290"/>
    </location>
</feature>
<reference evidence="8 9" key="1">
    <citation type="journal article" date="2015" name="BMC Genomics">
        <title>Comparative genomics of Fructobacillus spp. and Leuconostoc spp. reveals niche-specific evolution of Fructobacillus spp.</title>
        <authorList>
            <person name="Endo A."/>
            <person name="Tanizawa Y."/>
            <person name="Tanaka N."/>
            <person name="Maeno S."/>
            <person name="Kumar H."/>
            <person name="Shiwa Y."/>
            <person name="Okada S."/>
            <person name="Yoshikawa H."/>
            <person name="Dicks L."/>
            <person name="Nakagawa J."/>
            <person name="Arita M."/>
        </authorList>
    </citation>
    <scope>NUCLEOTIDE SEQUENCE [LARGE SCALE GENOMIC DNA]</scope>
    <source>
        <strain evidence="8 9">JCM 12225</strain>
    </source>
</reference>
<evidence type="ECO:0000256" key="4">
    <source>
        <dbReference type="ARBA" id="ARBA00022989"/>
    </source>
</evidence>
<evidence type="ECO:0000259" key="7">
    <source>
        <dbReference type="PROSITE" id="PS50850"/>
    </source>
</evidence>
<dbReference type="InterPro" id="IPR020846">
    <property type="entry name" value="MFS_dom"/>
</dbReference>
<feature type="transmembrane region" description="Helical" evidence="6">
    <location>
        <begin position="91"/>
        <end position="110"/>
    </location>
</feature>
<feature type="transmembrane region" description="Helical" evidence="6">
    <location>
        <begin position="391"/>
        <end position="412"/>
    </location>
</feature>
<dbReference type="STRING" id="157463.GCA_001047075_00305"/>
<feature type="transmembrane region" description="Helical" evidence="6">
    <location>
        <begin position="178"/>
        <end position="198"/>
    </location>
</feature>
<dbReference type="GO" id="GO:0005886">
    <property type="term" value="C:plasma membrane"/>
    <property type="evidence" value="ECO:0007669"/>
    <property type="project" value="UniProtKB-SubCell"/>
</dbReference>
<keyword evidence="5 6" id="KW-0472">Membrane</keyword>
<evidence type="ECO:0000256" key="6">
    <source>
        <dbReference type="SAM" id="Phobius"/>
    </source>
</evidence>
<accession>A0A0K8MGQ8</accession>
<proteinExistence type="predicted"/>
<evidence type="ECO:0000256" key="1">
    <source>
        <dbReference type="ARBA" id="ARBA00004651"/>
    </source>
</evidence>
<dbReference type="SUPFAM" id="SSF103473">
    <property type="entry name" value="MFS general substrate transporter"/>
    <property type="match status" value="1"/>
</dbReference>
<dbReference type="Proteomes" id="UP000253891">
    <property type="component" value="Unassembled WGS sequence"/>
</dbReference>
<dbReference type="AlphaFoldDB" id="A0A0K8MGQ8"/>
<dbReference type="EMBL" id="DF967986">
    <property type="protein sequence ID" value="GAO99378.1"/>
    <property type="molecule type" value="Genomic_DNA"/>
</dbReference>
<feature type="transmembrane region" description="Helical" evidence="6">
    <location>
        <begin position="149"/>
        <end position="172"/>
    </location>
</feature>
<feature type="transmembrane region" description="Helical" evidence="6">
    <location>
        <begin position="59"/>
        <end position="79"/>
    </location>
</feature>
<organism evidence="8 9">
    <name type="scientific">Fructobacillus ficulneus</name>
    <dbReference type="NCBI Taxonomy" id="157463"/>
    <lineage>
        <taxon>Bacteria</taxon>
        <taxon>Bacillati</taxon>
        <taxon>Bacillota</taxon>
        <taxon>Bacilli</taxon>
        <taxon>Lactobacillales</taxon>
        <taxon>Lactobacillaceae</taxon>
        <taxon>Fructobacillus</taxon>
    </lineage>
</organism>
<dbReference type="Gene3D" id="1.20.1250.20">
    <property type="entry name" value="MFS general substrate transporter like domains"/>
    <property type="match status" value="1"/>
</dbReference>
<feature type="transmembrane region" description="Helical" evidence="6">
    <location>
        <begin position="302"/>
        <end position="320"/>
    </location>
</feature>
<dbReference type="GO" id="GO:0046943">
    <property type="term" value="F:carboxylic acid transmembrane transporter activity"/>
    <property type="evidence" value="ECO:0007669"/>
    <property type="project" value="TreeGrafter"/>
</dbReference>
<sequence length="417" mass="45249">MADITFAQKNEALRHKHFSKNQKLTLWSTTAGFGLENMDVMFISFALSSIIASLHISNFAGGLLATVFSLGSLAGGLSFGLLADRFGRAHIFTWTLVIVAFATAGMYFAHNIWTLYALRFIVGAGTGAEYSAGVTMVAEAFEGKKIGRLMSIVQIGGQGGSIIAALAAAYMIPHFGWNSLFLVGLIPVIFAFIIRLNLKDSDEFEQAKEAREAKIVETPKVPMAEVFKTPALALQTIGLILMMMVQTGGYYGLMNWLPKIMQKQLHLSVSSSSMWMIATIVGMSLGMYAFGTILDNFGPRRAFGIFLLVAAAAVYLLPMANNAFSLLLITMMVGFFSNGMYGGYGVIVSRLYGVDIRVTANSVVSCTGKLLGGFFPPLVGLMMDKTSLPVVMMFFSAIYLFSFVIMMLIPALKKLEA</sequence>
<keyword evidence="9" id="KW-1185">Reference proteome</keyword>
<keyword evidence="4 6" id="KW-1133">Transmembrane helix</keyword>
<dbReference type="OrthoDB" id="9787026at2"/>
<feature type="transmembrane region" description="Helical" evidence="6">
    <location>
        <begin position="326"/>
        <end position="347"/>
    </location>
</feature>
<dbReference type="PROSITE" id="PS50850">
    <property type="entry name" value="MFS"/>
    <property type="match status" value="1"/>
</dbReference>
<evidence type="ECO:0000256" key="2">
    <source>
        <dbReference type="ARBA" id="ARBA00022448"/>
    </source>
</evidence>
<evidence type="ECO:0000256" key="5">
    <source>
        <dbReference type="ARBA" id="ARBA00023136"/>
    </source>
</evidence>
<gene>
    <name evidence="8" type="ORF">FFIC_092070</name>
</gene>
<dbReference type="PANTHER" id="PTHR23508">
    <property type="entry name" value="CARBOXYLIC ACID TRANSPORTER PROTEIN HOMOLOG"/>
    <property type="match status" value="1"/>
</dbReference>
<keyword evidence="3 6" id="KW-0812">Transmembrane</keyword>
<dbReference type="Pfam" id="PF07690">
    <property type="entry name" value="MFS_1"/>
    <property type="match status" value="1"/>
</dbReference>
<name>A0A0K8MGQ8_9LACO</name>
<evidence type="ECO:0000313" key="9">
    <source>
        <dbReference type="Proteomes" id="UP000253891"/>
    </source>
</evidence>
<evidence type="ECO:0000256" key="3">
    <source>
        <dbReference type="ARBA" id="ARBA00022692"/>
    </source>
</evidence>
<dbReference type="InterPro" id="IPR011701">
    <property type="entry name" value="MFS"/>
</dbReference>
<protein>
    <submittedName>
        <fullName evidence="8">Permease</fullName>
    </submittedName>
</protein>
<feature type="transmembrane region" description="Helical" evidence="6">
    <location>
        <begin position="232"/>
        <end position="253"/>
    </location>
</feature>
<dbReference type="InterPro" id="IPR036259">
    <property type="entry name" value="MFS_trans_sf"/>
</dbReference>
<dbReference type="RefSeq" id="WP_061992797.1">
    <property type="nucleotide sequence ID" value="NZ_DF967986.1"/>
</dbReference>
<comment type="subcellular location">
    <subcellularLocation>
        <location evidence="1">Cell membrane</location>
        <topology evidence="1">Multi-pass membrane protein</topology>
    </subcellularLocation>
</comment>
<keyword evidence="2" id="KW-0813">Transport</keyword>